<dbReference type="AlphaFoldDB" id="A0A7Z6QKA7"/>
<reference evidence="1 2" key="1">
    <citation type="submission" date="2018-07" db="EMBL/GenBank/DDBJ databases">
        <title>Draft Genome Sequence of Pseudomonas fluorescens AHK-1 associated with canker disease of kiwifruit.</title>
        <authorList>
            <person name="Wu Z."/>
        </authorList>
    </citation>
    <scope>NUCLEOTIDE SEQUENCE [LARGE SCALE GENOMIC DNA]</scope>
    <source>
        <strain evidence="1 2">AHK-1</strain>
    </source>
</reference>
<name>A0A7Z6QKA7_PSEFL</name>
<protein>
    <submittedName>
        <fullName evidence="1">Uncharacterized protein</fullName>
    </submittedName>
</protein>
<proteinExistence type="predicted"/>
<evidence type="ECO:0000313" key="1">
    <source>
        <dbReference type="EMBL" id="RDS87468.1"/>
    </source>
</evidence>
<organism evidence="1 2">
    <name type="scientific">Pseudomonas fluorescens</name>
    <dbReference type="NCBI Taxonomy" id="294"/>
    <lineage>
        <taxon>Bacteria</taxon>
        <taxon>Pseudomonadati</taxon>
        <taxon>Pseudomonadota</taxon>
        <taxon>Gammaproteobacteria</taxon>
        <taxon>Pseudomonadales</taxon>
        <taxon>Pseudomonadaceae</taxon>
        <taxon>Pseudomonas</taxon>
    </lineage>
</organism>
<evidence type="ECO:0000313" key="2">
    <source>
        <dbReference type="Proteomes" id="UP000255541"/>
    </source>
</evidence>
<comment type="caution">
    <text evidence="1">The sequence shown here is derived from an EMBL/GenBank/DDBJ whole genome shotgun (WGS) entry which is preliminary data.</text>
</comment>
<gene>
    <name evidence="1" type="ORF">DL347_30235</name>
</gene>
<dbReference type="EMBL" id="QRBA01000025">
    <property type="protein sequence ID" value="RDS87468.1"/>
    <property type="molecule type" value="Genomic_DNA"/>
</dbReference>
<dbReference type="Proteomes" id="UP000255541">
    <property type="component" value="Unassembled WGS sequence"/>
</dbReference>
<accession>A0A7Z6QKA7</accession>
<sequence>MNCLICVGAAQRVMCDGPWEERDCPVCGRYRISDELILALMEQGQIFDVLKVRGWLDTRRTEGFLPCIQSPEGLLVTVVEPTSTAAQVK</sequence>